<feature type="compositionally biased region" description="Basic and acidic residues" evidence="2">
    <location>
        <begin position="144"/>
        <end position="171"/>
    </location>
</feature>
<gene>
    <name evidence="3" type="ORF">R1sor_022189</name>
</gene>
<proteinExistence type="predicted"/>
<keyword evidence="1" id="KW-0175">Coiled coil</keyword>
<evidence type="ECO:0000313" key="4">
    <source>
        <dbReference type="Proteomes" id="UP001633002"/>
    </source>
</evidence>
<dbReference type="AlphaFoldDB" id="A0ABD3GJ60"/>
<evidence type="ECO:0000256" key="1">
    <source>
        <dbReference type="SAM" id="Coils"/>
    </source>
</evidence>
<name>A0ABD3GJ60_9MARC</name>
<feature type="region of interest" description="Disordered" evidence="2">
    <location>
        <begin position="374"/>
        <end position="415"/>
    </location>
</feature>
<dbReference type="EMBL" id="JBJQOH010000007">
    <property type="protein sequence ID" value="KAL3679233.1"/>
    <property type="molecule type" value="Genomic_DNA"/>
</dbReference>
<feature type="region of interest" description="Disordered" evidence="2">
    <location>
        <begin position="144"/>
        <end position="198"/>
    </location>
</feature>
<feature type="coiled-coil region" evidence="1">
    <location>
        <begin position="279"/>
        <end position="306"/>
    </location>
</feature>
<dbReference type="Proteomes" id="UP001633002">
    <property type="component" value="Unassembled WGS sequence"/>
</dbReference>
<protein>
    <recommendedName>
        <fullName evidence="5">Myosin heavy chain</fullName>
    </recommendedName>
</protein>
<evidence type="ECO:0008006" key="5">
    <source>
        <dbReference type="Google" id="ProtNLM"/>
    </source>
</evidence>
<reference evidence="3 4" key="1">
    <citation type="submission" date="2024-09" db="EMBL/GenBank/DDBJ databases">
        <title>Chromosome-scale assembly of Riccia sorocarpa.</title>
        <authorList>
            <person name="Paukszto L."/>
        </authorList>
    </citation>
    <scope>NUCLEOTIDE SEQUENCE [LARGE SCALE GENOMIC DNA]</scope>
    <source>
        <strain evidence="3">LP-2024</strain>
        <tissue evidence="3">Aerial parts of the thallus</tissue>
    </source>
</reference>
<sequence>MADVLVTIPPPQDSGKCTRMGVEAVGSELDTFIRDSIFHAFGFCPHEEDLKRKLHKAEESKHDLMVQLQQAQRSLRDCERKLNQSKEETTLNATALKRQIAENQKWREQCGALEDECSRLEQECALYHNDREVFMEAAYEAEDRAAEAEDRATEAENRATEAESSRDRLEAELQLLKRSLPQDNHDTASVNNEEEVPSLKSRIADLEGLNASLHEELARVTPAESLDADSSPAEQFEEIKRQLRCLQDVYATERTARMAEQIVHAMVTSAAIAKALDRAEVAEMNLETCTDNLRKAEDEVAKLADDRRVLIHLAEGNNLLPRILRKTAEEESPMLNKGSSAIGSPKARAKLRSKPCESEESICETCKARQPLMPLQSNSADRKAIRRQYPAVENFIQSPSSPSRDSSPSPKFQDL</sequence>
<feature type="compositionally biased region" description="Low complexity" evidence="2">
    <location>
        <begin position="398"/>
        <end position="415"/>
    </location>
</feature>
<dbReference type="PANTHER" id="PTHR35689">
    <property type="entry name" value="EARLY ENDOSOME ANTIGEN"/>
    <property type="match status" value="1"/>
</dbReference>
<evidence type="ECO:0000256" key="2">
    <source>
        <dbReference type="SAM" id="MobiDB-lite"/>
    </source>
</evidence>
<accession>A0ABD3GJ60</accession>
<keyword evidence="4" id="KW-1185">Reference proteome</keyword>
<evidence type="ECO:0000313" key="3">
    <source>
        <dbReference type="EMBL" id="KAL3679233.1"/>
    </source>
</evidence>
<organism evidence="3 4">
    <name type="scientific">Riccia sorocarpa</name>
    <dbReference type="NCBI Taxonomy" id="122646"/>
    <lineage>
        <taxon>Eukaryota</taxon>
        <taxon>Viridiplantae</taxon>
        <taxon>Streptophyta</taxon>
        <taxon>Embryophyta</taxon>
        <taxon>Marchantiophyta</taxon>
        <taxon>Marchantiopsida</taxon>
        <taxon>Marchantiidae</taxon>
        <taxon>Marchantiales</taxon>
        <taxon>Ricciaceae</taxon>
        <taxon>Riccia</taxon>
    </lineage>
</organism>
<comment type="caution">
    <text evidence="3">The sequence shown here is derived from an EMBL/GenBank/DDBJ whole genome shotgun (WGS) entry which is preliminary data.</text>
</comment>
<dbReference type="PANTHER" id="PTHR35689:SF1">
    <property type="entry name" value="EARLY ENDOSOME ANTIGEN"/>
    <property type="match status" value="1"/>
</dbReference>